<evidence type="ECO:0000256" key="5">
    <source>
        <dbReference type="ARBA" id="ARBA00022692"/>
    </source>
</evidence>
<evidence type="ECO:0000256" key="6">
    <source>
        <dbReference type="ARBA" id="ARBA00023136"/>
    </source>
</evidence>
<evidence type="ECO:0000313" key="10">
    <source>
        <dbReference type="Proteomes" id="UP000436016"/>
    </source>
</evidence>
<dbReference type="NCBIfam" id="TIGR01844">
    <property type="entry name" value="type_I_sec_TolC"/>
    <property type="match status" value="1"/>
</dbReference>
<keyword evidence="6" id="KW-0472">Membrane</keyword>
<evidence type="ECO:0000256" key="7">
    <source>
        <dbReference type="ARBA" id="ARBA00023237"/>
    </source>
</evidence>
<proteinExistence type="inferred from homology"/>
<evidence type="ECO:0000313" key="9">
    <source>
        <dbReference type="EMBL" id="MXU66666.1"/>
    </source>
</evidence>
<dbReference type="SUPFAM" id="SSF56954">
    <property type="entry name" value="Outer membrane efflux proteins (OEP)"/>
    <property type="match status" value="1"/>
</dbReference>
<dbReference type="InterPro" id="IPR051906">
    <property type="entry name" value="TolC-like"/>
</dbReference>
<feature type="chain" id="PRO_5025514385" evidence="8">
    <location>
        <begin position="23"/>
        <end position="472"/>
    </location>
</feature>
<evidence type="ECO:0000256" key="2">
    <source>
        <dbReference type="ARBA" id="ARBA00007613"/>
    </source>
</evidence>
<evidence type="ECO:0000256" key="3">
    <source>
        <dbReference type="ARBA" id="ARBA00022448"/>
    </source>
</evidence>
<sequence length="472" mass="52546">MKAVASRLLAAALFCSAPGAYALSLEEAILYVIETNPQIQAAEANKQAIEFELDQARGLYLPRVTLEGRAGPNYNDGTTTPALTSSDSVLYGYEARATISQTIWDGNEINSEVDRQGYRIDAAALRVLERTEFLALEAARHYSDILRNRQLIGLAEENLDYHRRTLEQIRSGYESGVLGIGDLQQAEERLFLAEDTLTRFTLSLADSNILFLEVVGVEPSGLQSLPDLSAVIPTNLDAALAAARQFNPTLRFSKADVGAAEAVYRKTRSNLYPDVLLELEGRMGENLDGYEGLERKAKAELVIRYTFQGGIEKADRQEQLRRVSESRADMLSQARLVEREVRTTWARLQSERRRIPILERQSASSEELLVSYEKEFEVGTRSLLDILNTQNSLFQSKVNLVSARTVEQFGEYRLLAAIGRLVSTLNIQPPKDARPYAIQNTTAPPVNSVEDAHRSDPWTITSPMFGNSVGLQ</sequence>
<evidence type="ECO:0000256" key="1">
    <source>
        <dbReference type="ARBA" id="ARBA00004442"/>
    </source>
</evidence>
<keyword evidence="5" id="KW-0812">Transmembrane</keyword>
<evidence type="ECO:0000256" key="4">
    <source>
        <dbReference type="ARBA" id="ARBA00022452"/>
    </source>
</evidence>
<dbReference type="GO" id="GO:0015288">
    <property type="term" value="F:porin activity"/>
    <property type="evidence" value="ECO:0007669"/>
    <property type="project" value="TreeGrafter"/>
</dbReference>
<dbReference type="GO" id="GO:0009279">
    <property type="term" value="C:cell outer membrane"/>
    <property type="evidence" value="ECO:0007669"/>
    <property type="project" value="UniProtKB-SubCell"/>
</dbReference>
<dbReference type="InterPro" id="IPR003423">
    <property type="entry name" value="OMP_efflux"/>
</dbReference>
<reference evidence="9 10" key="1">
    <citation type="submission" date="2019-12" db="EMBL/GenBank/DDBJ databases">
        <title>Strain KN286 was isolated from seawater, which was collected from Caroline Seamount in the tropical western Pacific.</title>
        <authorList>
            <person name="Wang Q."/>
        </authorList>
    </citation>
    <scope>NUCLEOTIDE SEQUENCE [LARGE SCALE GENOMIC DNA]</scope>
    <source>
        <strain evidence="9 10">KN286</strain>
    </source>
</reference>
<comment type="similarity">
    <text evidence="2">Belongs to the outer membrane factor (OMF) (TC 1.B.17) family.</text>
</comment>
<accession>A0A6B0TRR7</accession>
<keyword evidence="4" id="KW-1134">Transmembrane beta strand</keyword>
<protein>
    <submittedName>
        <fullName evidence="9">TolC family outer membrane protein</fullName>
    </submittedName>
</protein>
<feature type="signal peptide" evidence="8">
    <location>
        <begin position="1"/>
        <end position="22"/>
    </location>
</feature>
<dbReference type="AlphaFoldDB" id="A0A6B0TRR7"/>
<dbReference type="Proteomes" id="UP000436016">
    <property type="component" value="Unassembled WGS sequence"/>
</dbReference>
<keyword evidence="10" id="KW-1185">Reference proteome</keyword>
<keyword evidence="8" id="KW-0732">Signal</keyword>
<gene>
    <name evidence="9" type="ORF">GSH16_14550</name>
</gene>
<organism evidence="9 10">
    <name type="scientific">Oceanomicrobium pacificus</name>
    <dbReference type="NCBI Taxonomy" id="2692916"/>
    <lineage>
        <taxon>Bacteria</taxon>
        <taxon>Pseudomonadati</taxon>
        <taxon>Pseudomonadota</taxon>
        <taxon>Alphaproteobacteria</taxon>
        <taxon>Rhodobacterales</taxon>
        <taxon>Paracoccaceae</taxon>
        <taxon>Oceanomicrobium</taxon>
    </lineage>
</organism>
<keyword evidence="3" id="KW-0813">Transport</keyword>
<evidence type="ECO:0000256" key="8">
    <source>
        <dbReference type="SAM" id="SignalP"/>
    </source>
</evidence>
<dbReference type="GO" id="GO:0015562">
    <property type="term" value="F:efflux transmembrane transporter activity"/>
    <property type="evidence" value="ECO:0007669"/>
    <property type="project" value="InterPro"/>
</dbReference>
<dbReference type="PANTHER" id="PTHR30026">
    <property type="entry name" value="OUTER MEMBRANE PROTEIN TOLC"/>
    <property type="match status" value="1"/>
</dbReference>
<dbReference type="EMBL" id="WUWG01000007">
    <property type="protein sequence ID" value="MXU66666.1"/>
    <property type="molecule type" value="Genomic_DNA"/>
</dbReference>
<keyword evidence="7" id="KW-0998">Cell outer membrane</keyword>
<dbReference type="GO" id="GO:1990281">
    <property type="term" value="C:efflux pump complex"/>
    <property type="evidence" value="ECO:0007669"/>
    <property type="project" value="TreeGrafter"/>
</dbReference>
<dbReference type="InterPro" id="IPR010130">
    <property type="entry name" value="T1SS_OMP_TolC"/>
</dbReference>
<comment type="caution">
    <text evidence="9">The sequence shown here is derived from an EMBL/GenBank/DDBJ whole genome shotgun (WGS) entry which is preliminary data.</text>
</comment>
<dbReference type="Gene3D" id="1.20.1600.10">
    <property type="entry name" value="Outer membrane efflux proteins (OEP)"/>
    <property type="match status" value="1"/>
</dbReference>
<comment type="subcellular location">
    <subcellularLocation>
        <location evidence="1">Cell outer membrane</location>
    </subcellularLocation>
</comment>
<dbReference type="Pfam" id="PF02321">
    <property type="entry name" value="OEP"/>
    <property type="match status" value="2"/>
</dbReference>
<name>A0A6B0TRR7_9RHOB</name>
<dbReference type="PANTHER" id="PTHR30026:SF22">
    <property type="entry name" value="OUTER MEMBRANE EFFLUX PROTEIN"/>
    <property type="match status" value="1"/>
</dbReference>
<dbReference type="RefSeq" id="WP_160856333.1">
    <property type="nucleotide sequence ID" value="NZ_WUWG01000007.1"/>
</dbReference>